<feature type="region of interest" description="Disordered" evidence="1">
    <location>
        <begin position="1"/>
        <end position="36"/>
    </location>
</feature>
<feature type="compositionally biased region" description="Basic and acidic residues" evidence="1">
    <location>
        <begin position="110"/>
        <end position="126"/>
    </location>
</feature>
<dbReference type="InterPro" id="IPR001005">
    <property type="entry name" value="SANT/Myb"/>
</dbReference>
<dbReference type="InterPro" id="IPR009057">
    <property type="entry name" value="Homeodomain-like_sf"/>
</dbReference>
<reference evidence="3 4" key="1">
    <citation type="journal article" date="2015" name="Proc. Natl. Acad. Sci. U.S.A.">
        <title>The resurrection genome of Boea hygrometrica: A blueprint for survival of dehydration.</title>
        <authorList>
            <person name="Xiao L."/>
            <person name="Yang G."/>
            <person name="Zhang L."/>
            <person name="Yang X."/>
            <person name="Zhao S."/>
            <person name="Ji Z."/>
            <person name="Zhou Q."/>
            <person name="Hu M."/>
            <person name="Wang Y."/>
            <person name="Chen M."/>
            <person name="Xu Y."/>
            <person name="Jin H."/>
            <person name="Xiao X."/>
            <person name="Hu G."/>
            <person name="Bao F."/>
            <person name="Hu Y."/>
            <person name="Wan P."/>
            <person name="Li L."/>
            <person name="Deng X."/>
            <person name="Kuang T."/>
            <person name="Xiang C."/>
            <person name="Zhu J.K."/>
            <person name="Oliver M.J."/>
            <person name="He Y."/>
        </authorList>
    </citation>
    <scope>NUCLEOTIDE SEQUENCE [LARGE SCALE GENOMIC DNA]</scope>
    <source>
        <strain evidence="4">cv. XS01</strain>
    </source>
</reference>
<dbReference type="Proteomes" id="UP000250235">
    <property type="component" value="Unassembled WGS sequence"/>
</dbReference>
<dbReference type="PANTHER" id="PTHR14000">
    <property type="entry name" value="FINGER CCCH DOMAIN PROTEIN, PUTATIVE (DUF3755)-RELATED"/>
    <property type="match status" value="1"/>
</dbReference>
<feature type="domain" description="Myb-like" evidence="2">
    <location>
        <begin position="254"/>
        <end position="294"/>
    </location>
</feature>
<feature type="region of interest" description="Disordered" evidence="1">
    <location>
        <begin position="102"/>
        <end position="126"/>
    </location>
</feature>
<protein>
    <recommendedName>
        <fullName evidence="2">Myb-like domain-containing protein</fullName>
    </recommendedName>
</protein>
<feature type="compositionally biased region" description="Basic residues" evidence="1">
    <location>
        <begin position="331"/>
        <end position="344"/>
    </location>
</feature>
<evidence type="ECO:0000259" key="2">
    <source>
        <dbReference type="PROSITE" id="PS50090"/>
    </source>
</evidence>
<dbReference type="CDD" id="cd00167">
    <property type="entry name" value="SANT"/>
    <property type="match status" value="1"/>
</dbReference>
<evidence type="ECO:0000313" key="4">
    <source>
        <dbReference type="Proteomes" id="UP000250235"/>
    </source>
</evidence>
<dbReference type="PANTHER" id="PTHR14000:SF17">
    <property type="entry name" value="MYB-LIKE DOMAIN-CONTAINING PROTEIN"/>
    <property type="match status" value="1"/>
</dbReference>
<dbReference type="Gene3D" id="1.10.10.60">
    <property type="entry name" value="Homeodomain-like"/>
    <property type="match status" value="1"/>
</dbReference>
<feature type="region of interest" description="Disordered" evidence="1">
    <location>
        <begin position="148"/>
        <end position="167"/>
    </location>
</feature>
<feature type="compositionally biased region" description="Polar residues" evidence="1">
    <location>
        <begin position="408"/>
        <end position="423"/>
    </location>
</feature>
<feature type="compositionally biased region" description="Acidic residues" evidence="1">
    <location>
        <begin position="517"/>
        <end position="531"/>
    </location>
</feature>
<name>A0A2Z7CZJ2_9LAMI</name>
<organism evidence="3 4">
    <name type="scientific">Dorcoceras hygrometricum</name>
    <dbReference type="NCBI Taxonomy" id="472368"/>
    <lineage>
        <taxon>Eukaryota</taxon>
        <taxon>Viridiplantae</taxon>
        <taxon>Streptophyta</taxon>
        <taxon>Embryophyta</taxon>
        <taxon>Tracheophyta</taxon>
        <taxon>Spermatophyta</taxon>
        <taxon>Magnoliopsida</taxon>
        <taxon>eudicotyledons</taxon>
        <taxon>Gunneridae</taxon>
        <taxon>Pentapetalae</taxon>
        <taxon>asterids</taxon>
        <taxon>lamiids</taxon>
        <taxon>Lamiales</taxon>
        <taxon>Gesneriaceae</taxon>
        <taxon>Didymocarpoideae</taxon>
        <taxon>Trichosporeae</taxon>
        <taxon>Loxocarpinae</taxon>
        <taxon>Dorcoceras</taxon>
    </lineage>
</organism>
<dbReference type="AlphaFoldDB" id="A0A2Z7CZJ2"/>
<keyword evidence="4" id="KW-1185">Reference proteome</keyword>
<dbReference type="SUPFAM" id="SSF46689">
    <property type="entry name" value="Homeodomain-like"/>
    <property type="match status" value="1"/>
</dbReference>
<evidence type="ECO:0000256" key="1">
    <source>
        <dbReference type="SAM" id="MobiDB-lite"/>
    </source>
</evidence>
<feature type="region of interest" description="Disordered" evidence="1">
    <location>
        <begin position="505"/>
        <end position="531"/>
    </location>
</feature>
<feature type="compositionally biased region" description="Low complexity" evidence="1">
    <location>
        <begin position="317"/>
        <end position="327"/>
    </location>
</feature>
<feature type="compositionally biased region" description="Basic and acidic residues" evidence="1">
    <location>
        <begin position="1"/>
        <end position="12"/>
    </location>
</feature>
<proteinExistence type="predicted"/>
<accession>A0A2Z7CZJ2</accession>
<sequence>MPERKLRKREENPTIALRRSPRFLHANRTDALDPGTQNLELTKVRYQDQFSTPPDLFVAKSLQECGNSVTGRSKISAKSRKASDLFVAKSLHECGNSITARSKISAKSRKASERPAELDGGADEGKNETIKGLQKVYLMEKRVTRSSAHGSKNIDNRGNGCFSGEDSSEKVRDLRKEVNLEVEKRVTRSSSRKIVTEKVEKAKDASAKHLDKSDGKKSFFQRRSANENCPRKMENGKKRKRGQAEEECELVQGWNKEQDMALRRAYFTAKPTPHFWKKVARMVPGKSAQECLDRIHSEQLTPPQPRTRSRTNRNEPSSLSFSSSELLGPAKTKRKSFKQRKRKSVVAQKMVRQLLQKQQKEDQDYEADLFSVLEPKTDSPSLKFLDSLAFSTPLPNLGPGVLTRFRETSSSTPKKQFSKSKTSVRPDFASPPVLKPIKNMARHERYIDQLHCRDAKRKAESLRNARSIHGRSDKNSGLLEVNLVKAAKDALIFEAQDAINQFRSQQSSMLHDKIDDNSSESGEDASYDEFL</sequence>
<evidence type="ECO:0000313" key="3">
    <source>
        <dbReference type="EMBL" id="KZV51695.1"/>
    </source>
</evidence>
<dbReference type="PROSITE" id="PS50090">
    <property type="entry name" value="MYB_LIKE"/>
    <property type="match status" value="1"/>
</dbReference>
<dbReference type="OrthoDB" id="552191at2759"/>
<gene>
    <name evidence="3" type="ORF">F511_29521</name>
</gene>
<dbReference type="EMBL" id="KQ991573">
    <property type="protein sequence ID" value="KZV51695.1"/>
    <property type="molecule type" value="Genomic_DNA"/>
</dbReference>
<feature type="region of interest" description="Disordered" evidence="1">
    <location>
        <begin position="295"/>
        <end position="344"/>
    </location>
</feature>
<feature type="region of interest" description="Disordered" evidence="1">
    <location>
        <begin position="406"/>
        <end position="434"/>
    </location>
</feature>